<protein>
    <submittedName>
        <fullName evidence="3">Uncharacterized protein</fullName>
    </submittedName>
</protein>
<feature type="transmembrane region" description="Helical" evidence="1">
    <location>
        <begin position="40"/>
        <end position="57"/>
    </location>
</feature>
<name>A0A0D6XSU4_9STAP</name>
<accession>A0A0D6XSU4</accession>
<keyword evidence="4" id="KW-1185">Reference proteome</keyword>
<dbReference type="EMBL" id="UHDT01000001">
    <property type="protein sequence ID" value="SUM56500.1"/>
    <property type="molecule type" value="Genomic_DNA"/>
</dbReference>
<dbReference type="Proteomes" id="UP000032366">
    <property type="component" value="Unassembled WGS sequence"/>
</dbReference>
<dbReference type="OrthoDB" id="2413310at2"/>
<proteinExistence type="predicted"/>
<evidence type="ECO:0000313" key="4">
    <source>
        <dbReference type="Proteomes" id="UP000032366"/>
    </source>
</evidence>
<keyword evidence="1" id="KW-1133">Transmembrane helix</keyword>
<reference evidence="2 4" key="1">
    <citation type="submission" date="2015-01" db="EMBL/GenBank/DDBJ databases">
        <authorList>
            <person name="Guo J."/>
        </authorList>
    </citation>
    <scope>NUCLEOTIDE SEQUENCE [LARGE SCALE GENOMIC DNA]</scope>
    <source>
        <strain evidence="2 4">DSM 22147</strain>
    </source>
</reference>
<gene>
    <name evidence="3" type="ORF">NCTC13832_00132</name>
    <name evidence="2" type="ORF">TP70_00110</name>
</gene>
<evidence type="ECO:0000256" key="1">
    <source>
        <dbReference type="SAM" id="Phobius"/>
    </source>
</evidence>
<dbReference type="AlphaFoldDB" id="A0A0D6XSU4"/>
<keyword evidence="1" id="KW-0472">Membrane</keyword>
<organism evidence="3 5">
    <name type="scientific">Staphylococcus microti</name>
    <dbReference type="NCBI Taxonomy" id="569857"/>
    <lineage>
        <taxon>Bacteria</taxon>
        <taxon>Bacillati</taxon>
        <taxon>Bacillota</taxon>
        <taxon>Bacilli</taxon>
        <taxon>Bacillales</taxon>
        <taxon>Staphylococcaceae</taxon>
        <taxon>Staphylococcus</taxon>
    </lineage>
</organism>
<sequence length="65" mass="7417">MDKQKQPMPKSQQVLLAIIIVMLVLEVILTAFFISFSSPIFKGLTMIHGLLMMVFIVRQVKRKGL</sequence>
<feature type="transmembrane region" description="Helical" evidence="1">
    <location>
        <begin position="14"/>
        <end position="34"/>
    </location>
</feature>
<evidence type="ECO:0000313" key="5">
    <source>
        <dbReference type="Proteomes" id="UP000254100"/>
    </source>
</evidence>
<keyword evidence="1" id="KW-0812">Transmembrane</keyword>
<evidence type="ECO:0000313" key="2">
    <source>
        <dbReference type="EMBL" id="KIX91869.1"/>
    </source>
</evidence>
<dbReference type="EMBL" id="JXWY01000001">
    <property type="protein sequence ID" value="KIX91869.1"/>
    <property type="molecule type" value="Genomic_DNA"/>
</dbReference>
<dbReference type="RefSeq" id="WP_044358463.1">
    <property type="nucleotide sequence ID" value="NZ_PPRJ01000006.1"/>
</dbReference>
<evidence type="ECO:0000313" key="3">
    <source>
        <dbReference type="EMBL" id="SUM56500.1"/>
    </source>
</evidence>
<dbReference type="Proteomes" id="UP000254100">
    <property type="component" value="Unassembled WGS sequence"/>
</dbReference>
<reference evidence="3 5" key="2">
    <citation type="submission" date="2018-06" db="EMBL/GenBank/DDBJ databases">
        <authorList>
            <consortium name="Pathogen Informatics"/>
            <person name="Doyle S."/>
        </authorList>
    </citation>
    <scope>NUCLEOTIDE SEQUENCE [LARGE SCALE GENOMIC DNA]</scope>
    <source>
        <strain evidence="3 5">NCTC13832</strain>
    </source>
</reference>